<dbReference type="FunFam" id="3.40.50.2000:FF:000054">
    <property type="entry name" value="Glycosyltransferase"/>
    <property type="match status" value="2"/>
</dbReference>
<dbReference type="PANTHER" id="PTHR48046:SF1">
    <property type="entry name" value="GLYCOSYLTRANSFERASE-RELATED"/>
    <property type="match status" value="1"/>
</dbReference>
<dbReference type="FunFam" id="3.40.50.2000:FF:000051">
    <property type="entry name" value="Glycosyltransferase"/>
    <property type="match status" value="2"/>
</dbReference>
<dbReference type="Pfam" id="PF00201">
    <property type="entry name" value="UDPGT"/>
    <property type="match status" value="2"/>
</dbReference>
<proteinExistence type="inferred from homology"/>
<evidence type="ECO:0000256" key="3">
    <source>
        <dbReference type="ARBA" id="ARBA00022679"/>
    </source>
</evidence>
<dbReference type="CDD" id="cd03784">
    <property type="entry name" value="GT1_Gtf-like"/>
    <property type="match status" value="2"/>
</dbReference>
<evidence type="ECO:0000256" key="2">
    <source>
        <dbReference type="ARBA" id="ARBA00022676"/>
    </source>
</evidence>
<dbReference type="InterPro" id="IPR002213">
    <property type="entry name" value="UDP_glucos_trans"/>
</dbReference>
<dbReference type="EMBL" id="CM018043">
    <property type="protein sequence ID" value="KAA8531811.1"/>
    <property type="molecule type" value="Genomic_DNA"/>
</dbReference>
<dbReference type="OrthoDB" id="5835829at2759"/>
<gene>
    <name evidence="4" type="ORF">F0562_006472</name>
</gene>
<sequence>MDSSKLHALILSSPGMGHLIPILQLGESLVNHHNFEVTILVLTTPSSAESQLLYPPTGPKLFNIIELPPVDVSGLLDPDAKVVTQLAVMMREARPGIQSAISAMKQEPTVFIVDLFGTEALEIANEFDMSKYVYIPSTAWFAALTAYCQVLDKEVKGQYVDQKEPLRLPGCKALRPEDVVDPMLDRNDQMYPEYVRMGIQLNFSDGVLLNTWEDLEPTSLKALRENEDLLSVLKVPVYPIGPLRRPPEAAGSRIELLEWLDMQPSESVIYVSFGSAGTLSAEQITEVAWGLELSQQRFVWVVRPPIEGTVDGSYFTAGNVPDGTPDYLPDGFLTRTHKMGIVIPMWAPQVVILSHPSVGGFLSHCGWNSTLESITNGVPMIAWPLYAEQKMNATMLTEELGVAVRPKELPAKKVVGREEIEKMIRTVMEYKEGEAIRERVKELKHSAEKALSKDGSSYGSLCEAIEDSKIRLPSRKAKSSQSKFYSKLHAAILCGPGMGHLIPILVLGERLVTYHNFEVTILVVTTPSSADQSQLLHPTAGPKQFNIIEIPSVDVSGLLDPDAKVIIQLAVMMREARPGIRSAISNMEIRPTVFIVDIFATESFEIADEFDMSKYVFVPTTAWLTALMAYCHVLDKEVEGQYVDQKEPLRLPGCKAVRPEDLVDPMLDRNDQMYREFVRMGVELTLSDGVLINTWEDLERTSIEALRENEILRSVIKVPVYPIGPLRRSYEVAGSRVELLEWLDMQPSESVIYVSFGSGGTLSAEQITELAWGLELSQQRFVWVVRPPIKGSVDGFLFTAGNGPDGTPDYLPDGFLTRTHNVGIVVPMWAPQVKILSHPSVGGFLSHCGWNSTLESLTNGVPMVAWPLYAEQKMNATTLTEELGVAVRPKEMPATKVVGREETETMIRTVMEYKEGEAMRERVKELKHSAEKALSKDGSPYNSLCEVIKECENKLLSRKPKSTQF</sequence>
<evidence type="ECO:0008006" key="6">
    <source>
        <dbReference type="Google" id="ProtNLM"/>
    </source>
</evidence>
<evidence type="ECO:0000313" key="4">
    <source>
        <dbReference type="EMBL" id="KAA8531811.1"/>
    </source>
</evidence>
<dbReference type="SUPFAM" id="SSF53756">
    <property type="entry name" value="UDP-Glycosyltransferase/glycogen phosphorylase"/>
    <property type="match status" value="2"/>
</dbReference>
<dbReference type="Gene3D" id="3.40.50.2000">
    <property type="entry name" value="Glycogen Phosphorylase B"/>
    <property type="match status" value="4"/>
</dbReference>
<accession>A0A5J5ARZ1</accession>
<dbReference type="GO" id="GO:0008194">
    <property type="term" value="F:UDP-glycosyltransferase activity"/>
    <property type="evidence" value="ECO:0007669"/>
    <property type="project" value="InterPro"/>
</dbReference>
<keyword evidence="3" id="KW-0808">Transferase</keyword>
<keyword evidence="5" id="KW-1185">Reference proteome</keyword>
<protein>
    <recommendedName>
        <fullName evidence="6">UDP-glycosyltransferases domain-containing protein</fullName>
    </recommendedName>
</protein>
<organism evidence="4 5">
    <name type="scientific">Nyssa sinensis</name>
    <dbReference type="NCBI Taxonomy" id="561372"/>
    <lineage>
        <taxon>Eukaryota</taxon>
        <taxon>Viridiplantae</taxon>
        <taxon>Streptophyta</taxon>
        <taxon>Embryophyta</taxon>
        <taxon>Tracheophyta</taxon>
        <taxon>Spermatophyta</taxon>
        <taxon>Magnoliopsida</taxon>
        <taxon>eudicotyledons</taxon>
        <taxon>Gunneridae</taxon>
        <taxon>Pentapetalae</taxon>
        <taxon>asterids</taxon>
        <taxon>Cornales</taxon>
        <taxon>Nyssaceae</taxon>
        <taxon>Nyssa</taxon>
    </lineage>
</organism>
<evidence type="ECO:0000313" key="5">
    <source>
        <dbReference type="Proteomes" id="UP000325577"/>
    </source>
</evidence>
<name>A0A5J5ARZ1_9ASTE</name>
<comment type="similarity">
    <text evidence="1">Belongs to the UDP-glycosyltransferase family.</text>
</comment>
<evidence type="ECO:0000256" key="1">
    <source>
        <dbReference type="ARBA" id="ARBA00009995"/>
    </source>
</evidence>
<dbReference type="PROSITE" id="PS00375">
    <property type="entry name" value="UDPGT"/>
    <property type="match status" value="2"/>
</dbReference>
<reference evidence="4 5" key="1">
    <citation type="submission" date="2019-09" db="EMBL/GenBank/DDBJ databases">
        <title>A chromosome-level genome assembly of the Chinese tupelo Nyssa sinensis.</title>
        <authorList>
            <person name="Yang X."/>
            <person name="Kang M."/>
            <person name="Yang Y."/>
            <person name="Xiong H."/>
            <person name="Wang M."/>
            <person name="Zhang Z."/>
            <person name="Wang Z."/>
            <person name="Wu H."/>
            <person name="Ma T."/>
            <person name="Liu J."/>
            <person name="Xi Z."/>
        </authorList>
    </citation>
    <scope>NUCLEOTIDE SEQUENCE [LARGE SCALE GENOMIC DNA]</scope>
    <source>
        <strain evidence="4">J267</strain>
        <tissue evidence="4">Leaf</tissue>
    </source>
</reference>
<dbReference type="AlphaFoldDB" id="A0A5J5ARZ1"/>
<keyword evidence="2" id="KW-0328">Glycosyltransferase</keyword>
<dbReference type="InterPro" id="IPR035595">
    <property type="entry name" value="UDP_glycos_trans_CS"/>
</dbReference>
<dbReference type="PANTHER" id="PTHR48046">
    <property type="entry name" value="UDP-GLYCOSYLTRANSFERASE 72E1"/>
    <property type="match status" value="1"/>
</dbReference>
<dbReference type="Proteomes" id="UP000325577">
    <property type="component" value="Linkage Group LG2"/>
</dbReference>